<sequence length="203" mass="22052">MTYRFNGFTEKANNAMNLAISSAEELGHDYVGSEHVMLGLLKEGSGVAYTVLNKLGVTAEAYEKLIRERIGTGEPTSLSPDEFTPRTKRILQVAAVAGAQLHNAYVGTEHLLIAIIEDGQSYAMRFLQILGADPNRIVAELSNMLNNTGFHKQNEARPGGGEEGGQTGKALEQFGRDLTQLAAQGKIDPVIGRQNEIERVIQI</sequence>
<dbReference type="GO" id="GO:0008233">
    <property type="term" value="F:peptidase activity"/>
    <property type="evidence" value="ECO:0007669"/>
    <property type="project" value="UniProtKB-KW"/>
</dbReference>
<feature type="non-terminal residue" evidence="5">
    <location>
        <position position="203"/>
    </location>
</feature>
<feature type="domain" description="Clp R" evidence="4">
    <location>
        <begin position="5"/>
        <end position="147"/>
    </location>
</feature>
<comment type="caution">
    <text evidence="5">The sequence shown here is derived from an EMBL/GenBank/DDBJ whole genome shotgun (WGS) entry which is preliminary data.</text>
</comment>
<protein>
    <submittedName>
        <fullName evidence="5">ATP-dependent Clp protease ATP-binding subunit ClpC</fullName>
    </submittedName>
</protein>
<reference evidence="5" key="1">
    <citation type="journal article" date="2021" name="PeerJ">
        <title>Extensive microbial diversity within the chicken gut microbiome revealed by metagenomics and culture.</title>
        <authorList>
            <person name="Gilroy R."/>
            <person name="Ravi A."/>
            <person name="Getino M."/>
            <person name="Pursley I."/>
            <person name="Horton D.L."/>
            <person name="Alikhan N.F."/>
            <person name="Baker D."/>
            <person name="Gharbi K."/>
            <person name="Hall N."/>
            <person name="Watson M."/>
            <person name="Adriaenssens E.M."/>
            <person name="Foster-Nyarko E."/>
            <person name="Jarju S."/>
            <person name="Secka A."/>
            <person name="Antonio M."/>
            <person name="Oren A."/>
            <person name="Chaudhuri R.R."/>
            <person name="La Ragione R."/>
            <person name="Hildebrand F."/>
            <person name="Pallen M.J."/>
        </authorList>
    </citation>
    <scope>NUCLEOTIDE SEQUENCE</scope>
    <source>
        <strain evidence="5">ChiBcolR8-3208</strain>
    </source>
</reference>
<evidence type="ECO:0000313" key="6">
    <source>
        <dbReference type="Proteomes" id="UP000824214"/>
    </source>
</evidence>
<dbReference type="AlphaFoldDB" id="A0A9D2LYT8"/>
<name>A0A9D2LYT8_9FIRM</name>
<dbReference type="GO" id="GO:0005737">
    <property type="term" value="C:cytoplasm"/>
    <property type="evidence" value="ECO:0007669"/>
    <property type="project" value="TreeGrafter"/>
</dbReference>
<keyword evidence="2 5" id="KW-0067">ATP-binding</keyword>
<evidence type="ECO:0000313" key="5">
    <source>
        <dbReference type="EMBL" id="HJB37223.1"/>
    </source>
</evidence>
<keyword evidence="3" id="KW-0677">Repeat</keyword>
<accession>A0A9D2LYT8</accession>
<dbReference type="GO" id="GO:0016887">
    <property type="term" value="F:ATP hydrolysis activity"/>
    <property type="evidence" value="ECO:0007669"/>
    <property type="project" value="TreeGrafter"/>
</dbReference>
<dbReference type="GO" id="GO:0034605">
    <property type="term" value="P:cellular response to heat"/>
    <property type="evidence" value="ECO:0007669"/>
    <property type="project" value="TreeGrafter"/>
</dbReference>
<dbReference type="PANTHER" id="PTHR11638">
    <property type="entry name" value="ATP-DEPENDENT CLP PROTEASE"/>
    <property type="match status" value="1"/>
</dbReference>
<dbReference type="EMBL" id="DWXZ01000076">
    <property type="protein sequence ID" value="HJB37223.1"/>
    <property type="molecule type" value="Genomic_DNA"/>
</dbReference>
<keyword evidence="5" id="KW-0378">Hydrolase</keyword>
<dbReference type="Proteomes" id="UP000824214">
    <property type="component" value="Unassembled WGS sequence"/>
</dbReference>
<dbReference type="GO" id="GO:0005524">
    <property type="term" value="F:ATP binding"/>
    <property type="evidence" value="ECO:0007669"/>
    <property type="project" value="UniProtKB-KW"/>
</dbReference>
<dbReference type="Gene3D" id="1.10.1780.10">
    <property type="entry name" value="Clp, N-terminal domain"/>
    <property type="match status" value="1"/>
</dbReference>
<evidence type="ECO:0000259" key="4">
    <source>
        <dbReference type="PROSITE" id="PS51903"/>
    </source>
</evidence>
<dbReference type="InterPro" id="IPR004176">
    <property type="entry name" value="Clp_R_N"/>
</dbReference>
<organism evidence="5 6">
    <name type="scientific">Candidatus Acutalibacter ornithocaccae</name>
    <dbReference type="NCBI Taxonomy" id="2838416"/>
    <lineage>
        <taxon>Bacteria</taxon>
        <taxon>Bacillati</taxon>
        <taxon>Bacillota</taxon>
        <taxon>Clostridia</taxon>
        <taxon>Eubacteriales</taxon>
        <taxon>Acutalibacteraceae</taxon>
        <taxon>Acutalibacter</taxon>
    </lineage>
</organism>
<dbReference type="InterPro" id="IPR050130">
    <property type="entry name" value="ClpA_ClpB"/>
</dbReference>
<dbReference type="Pfam" id="PF02861">
    <property type="entry name" value="Clp_N"/>
    <property type="match status" value="1"/>
</dbReference>
<dbReference type="PANTHER" id="PTHR11638:SF18">
    <property type="entry name" value="HEAT SHOCK PROTEIN 104"/>
    <property type="match status" value="1"/>
</dbReference>
<evidence type="ECO:0000256" key="2">
    <source>
        <dbReference type="ARBA" id="ARBA00022840"/>
    </source>
</evidence>
<dbReference type="InterPro" id="IPR027417">
    <property type="entry name" value="P-loop_NTPase"/>
</dbReference>
<dbReference type="Gene3D" id="3.40.50.300">
    <property type="entry name" value="P-loop containing nucleotide triphosphate hydrolases"/>
    <property type="match status" value="1"/>
</dbReference>
<dbReference type="SUPFAM" id="SSF81923">
    <property type="entry name" value="Double Clp-N motif"/>
    <property type="match status" value="2"/>
</dbReference>
<evidence type="ECO:0000256" key="3">
    <source>
        <dbReference type="PROSITE-ProRule" id="PRU01251"/>
    </source>
</evidence>
<dbReference type="InterPro" id="IPR036628">
    <property type="entry name" value="Clp_N_dom_sf"/>
</dbReference>
<keyword evidence="5" id="KW-0645">Protease</keyword>
<keyword evidence="1" id="KW-0547">Nucleotide-binding</keyword>
<dbReference type="PROSITE" id="PS51903">
    <property type="entry name" value="CLP_R"/>
    <property type="match status" value="1"/>
</dbReference>
<gene>
    <name evidence="5" type="ORF">H9942_04045</name>
</gene>
<proteinExistence type="predicted"/>
<evidence type="ECO:0000256" key="1">
    <source>
        <dbReference type="ARBA" id="ARBA00022741"/>
    </source>
</evidence>
<dbReference type="GO" id="GO:0006508">
    <property type="term" value="P:proteolysis"/>
    <property type="evidence" value="ECO:0007669"/>
    <property type="project" value="UniProtKB-KW"/>
</dbReference>
<reference evidence="5" key="2">
    <citation type="submission" date="2021-04" db="EMBL/GenBank/DDBJ databases">
        <authorList>
            <person name="Gilroy R."/>
        </authorList>
    </citation>
    <scope>NUCLEOTIDE SEQUENCE</scope>
    <source>
        <strain evidence="5">ChiBcolR8-3208</strain>
    </source>
</reference>